<protein>
    <submittedName>
        <fullName evidence="1">Uncharacterized protein</fullName>
    </submittedName>
</protein>
<evidence type="ECO:0000313" key="2">
    <source>
        <dbReference type="Proteomes" id="UP000823674"/>
    </source>
</evidence>
<comment type="caution">
    <text evidence="1">The sequence shown here is derived from an EMBL/GenBank/DDBJ whole genome shotgun (WGS) entry which is preliminary data.</text>
</comment>
<accession>A0ABQ7MN55</accession>
<name>A0ABQ7MN55_BRACM</name>
<gene>
    <name evidence="1" type="primary">A04g501150.1_BraROA</name>
    <name evidence="1" type="ORF">IGI04_014527</name>
</gene>
<sequence>MKRNTITREVVLVERKLCCACCPAKERALEVVGAQIKGCLILGTQGFEDIFPKKSDINKFEKNAWLVVWLTHIDIFGRLVNLLMTFPAD</sequence>
<dbReference type="EMBL" id="JADBGQ010000004">
    <property type="protein sequence ID" value="KAG5399920.1"/>
    <property type="molecule type" value="Genomic_DNA"/>
</dbReference>
<reference evidence="1 2" key="1">
    <citation type="submission" date="2021-03" db="EMBL/GenBank/DDBJ databases">
        <authorList>
            <person name="King G.J."/>
            <person name="Bancroft I."/>
            <person name="Baten A."/>
            <person name="Bloomfield J."/>
            <person name="Borpatragohain P."/>
            <person name="He Z."/>
            <person name="Irish N."/>
            <person name="Irwin J."/>
            <person name="Liu K."/>
            <person name="Mauleon R.P."/>
            <person name="Moore J."/>
            <person name="Morris R."/>
            <person name="Ostergaard L."/>
            <person name="Wang B."/>
            <person name="Wells R."/>
        </authorList>
    </citation>
    <scope>NUCLEOTIDE SEQUENCE [LARGE SCALE GENOMIC DNA]</scope>
    <source>
        <strain evidence="1">R-o-18</strain>
        <tissue evidence="1">Leaf</tissue>
    </source>
</reference>
<evidence type="ECO:0000313" key="1">
    <source>
        <dbReference type="EMBL" id="KAG5399920.1"/>
    </source>
</evidence>
<keyword evidence="2" id="KW-1185">Reference proteome</keyword>
<organism evidence="1 2">
    <name type="scientific">Brassica rapa subsp. trilocularis</name>
    <dbReference type="NCBI Taxonomy" id="1813537"/>
    <lineage>
        <taxon>Eukaryota</taxon>
        <taxon>Viridiplantae</taxon>
        <taxon>Streptophyta</taxon>
        <taxon>Embryophyta</taxon>
        <taxon>Tracheophyta</taxon>
        <taxon>Spermatophyta</taxon>
        <taxon>Magnoliopsida</taxon>
        <taxon>eudicotyledons</taxon>
        <taxon>Gunneridae</taxon>
        <taxon>Pentapetalae</taxon>
        <taxon>rosids</taxon>
        <taxon>malvids</taxon>
        <taxon>Brassicales</taxon>
        <taxon>Brassicaceae</taxon>
        <taxon>Brassiceae</taxon>
        <taxon>Brassica</taxon>
    </lineage>
</organism>
<dbReference type="Proteomes" id="UP000823674">
    <property type="component" value="Chromosome A04"/>
</dbReference>
<proteinExistence type="predicted"/>